<evidence type="ECO:0000256" key="3">
    <source>
        <dbReference type="PROSITE-ProRule" id="PRU00529"/>
    </source>
</evidence>
<dbReference type="InterPro" id="IPR029063">
    <property type="entry name" value="SAM-dependent_MTases_sf"/>
</dbReference>
<dbReference type="Pfam" id="PF22020">
    <property type="entry name" value="RlmL_1st"/>
    <property type="match status" value="1"/>
</dbReference>
<dbReference type="Gene3D" id="3.40.50.150">
    <property type="entry name" value="Vaccinia Virus protein VP39"/>
    <property type="match status" value="1"/>
</dbReference>
<dbReference type="AlphaFoldDB" id="A0A2W1NCB5"/>
<dbReference type="InterPro" id="IPR053943">
    <property type="entry name" value="RlmKL-like_Mtase_CS"/>
</dbReference>
<dbReference type="Gene3D" id="3.30.2130.30">
    <property type="match status" value="1"/>
</dbReference>
<dbReference type="PANTHER" id="PTHR47313">
    <property type="entry name" value="RIBOSOMAL RNA LARGE SUBUNIT METHYLTRANSFERASE K/L"/>
    <property type="match status" value="1"/>
</dbReference>
<evidence type="ECO:0000313" key="6">
    <source>
        <dbReference type="Proteomes" id="UP000249248"/>
    </source>
</evidence>
<dbReference type="InterPro" id="IPR004114">
    <property type="entry name" value="THUMP_dom"/>
</dbReference>
<dbReference type="InterPro" id="IPR054170">
    <property type="entry name" value="RlmL_1st"/>
</dbReference>
<sequence>MISAYICRKKNMQIVAKTFFGFEDLLEEELKALGAKNIEKGNRMVKYEGNKELLYRSNIWLRTAISVLMPIETFQFRDEDDLKKKLSYIKYSTYFSVTKSFAVKGAVNSKEFNHSQYPLLLLKDAIADHFRDSFNKRPDVDKSKPNVVFDLHIQDNECTVSLNSSGAPLFQRGYRKSVGEAPLNEIVAAALIMRSGWDRNSDLIDPFCGSGTIPIEAALMANDLPPMIERKNFGFKHWKDYDVNLFEALQDEIPRKPKAGLKFKIIGSDTDTQMILNSRENSRMLPVDNILKFEAKDFKDQEAPSDKGVLICNPPYGERLEIEALEEFYGEIGTFFKHKMGGFDCWIISSSTDGLKSVGLKPAKKIRVYNGDLECDFRKYEIFPGSLKEHKTRITEPRGRRPKTKK</sequence>
<accession>A0A2W1NCB5</accession>
<dbReference type="Proteomes" id="UP000249248">
    <property type="component" value="Unassembled WGS sequence"/>
</dbReference>
<dbReference type="EMBL" id="QKSB01000017">
    <property type="protein sequence ID" value="PZE15756.1"/>
    <property type="molecule type" value="Genomic_DNA"/>
</dbReference>
<keyword evidence="2" id="KW-0808">Transferase</keyword>
<dbReference type="GO" id="GO:0008990">
    <property type="term" value="F:rRNA (guanine-N2-)-methyltransferase activity"/>
    <property type="evidence" value="ECO:0007669"/>
    <property type="project" value="TreeGrafter"/>
</dbReference>
<keyword evidence="3" id="KW-0694">RNA-binding</keyword>
<reference evidence="5 6" key="1">
    <citation type="submission" date="2018-06" db="EMBL/GenBank/DDBJ databases">
        <title>The draft genome sequence of Crocinitomix sp. SM1701.</title>
        <authorList>
            <person name="Zhang X."/>
        </authorList>
    </citation>
    <scope>NUCLEOTIDE SEQUENCE [LARGE SCALE GENOMIC DNA]</scope>
    <source>
        <strain evidence="5 6">SM1701</strain>
    </source>
</reference>
<dbReference type="PROSITE" id="PS51165">
    <property type="entry name" value="THUMP"/>
    <property type="match status" value="1"/>
</dbReference>
<organism evidence="5 6">
    <name type="scientific">Putridiphycobacter roseus</name>
    <dbReference type="NCBI Taxonomy" id="2219161"/>
    <lineage>
        <taxon>Bacteria</taxon>
        <taxon>Pseudomonadati</taxon>
        <taxon>Bacteroidota</taxon>
        <taxon>Flavobacteriia</taxon>
        <taxon>Flavobacteriales</taxon>
        <taxon>Crocinitomicaceae</taxon>
        <taxon>Putridiphycobacter</taxon>
    </lineage>
</organism>
<dbReference type="CDD" id="cd11715">
    <property type="entry name" value="THUMP_AdoMetMT"/>
    <property type="match status" value="1"/>
</dbReference>
<proteinExistence type="predicted"/>
<dbReference type="PANTHER" id="PTHR47313:SF1">
    <property type="entry name" value="RIBOSOMAL RNA LARGE SUBUNIT METHYLTRANSFERASE K_L"/>
    <property type="match status" value="1"/>
</dbReference>
<name>A0A2W1NCB5_9FLAO</name>
<evidence type="ECO:0000259" key="4">
    <source>
        <dbReference type="PROSITE" id="PS51165"/>
    </source>
</evidence>
<dbReference type="GO" id="GO:0003723">
    <property type="term" value="F:RNA binding"/>
    <property type="evidence" value="ECO:0007669"/>
    <property type="project" value="UniProtKB-UniRule"/>
</dbReference>
<evidence type="ECO:0000313" key="5">
    <source>
        <dbReference type="EMBL" id="PZE15756.1"/>
    </source>
</evidence>
<protein>
    <recommendedName>
        <fullName evidence="4">THUMP domain-containing protein</fullName>
    </recommendedName>
</protein>
<keyword evidence="6" id="KW-1185">Reference proteome</keyword>
<dbReference type="Pfam" id="PF01170">
    <property type="entry name" value="UPF0020"/>
    <property type="match status" value="1"/>
</dbReference>
<dbReference type="InterPro" id="IPR000241">
    <property type="entry name" value="RlmKL-like_Mtase"/>
</dbReference>
<dbReference type="GO" id="GO:0070043">
    <property type="term" value="F:rRNA (guanine-N7-)-methyltransferase activity"/>
    <property type="evidence" value="ECO:0007669"/>
    <property type="project" value="TreeGrafter"/>
</dbReference>
<comment type="caution">
    <text evidence="5">The sequence shown here is derived from an EMBL/GenBank/DDBJ whole genome shotgun (WGS) entry which is preliminary data.</text>
</comment>
<keyword evidence="1" id="KW-0489">Methyltransferase</keyword>
<dbReference type="PROSITE" id="PS00092">
    <property type="entry name" value="N6_MTASE"/>
    <property type="match status" value="1"/>
</dbReference>
<dbReference type="Pfam" id="PF02926">
    <property type="entry name" value="THUMP"/>
    <property type="match status" value="1"/>
</dbReference>
<feature type="domain" description="THUMP" evidence="4">
    <location>
        <begin position="53"/>
        <end position="164"/>
    </location>
</feature>
<dbReference type="SUPFAM" id="SSF53335">
    <property type="entry name" value="S-adenosyl-L-methionine-dependent methyltransferases"/>
    <property type="match status" value="1"/>
</dbReference>
<evidence type="ECO:0000256" key="2">
    <source>
        <dbReference type="ARBA" id="ARBA00022679"/>
    </source>
</evidence>
<evidence type="ECO:0000256" key="1">
    <source>
        <dbReference type="ARBA" id="ARBA00022603"/>
    </source>
</evidence>
<dbReference type="SMART" id="SM00981">
    <property type="entry name" value="THUMP"/>
    <property type="match status" value="1"/>
</dbReference>
<dbReference type="InterPro" id="IPR002052">
    <property type="entry name" value="DNA_methylase_N6_adenine_CS"/>
</dbReference>
<dbReference type="PROSITE" id="PS01261">
    <property type="entry name" value="UPF0020"/>
    <property type="match status" value="1"/>
</dbReference>
<gene>
    <name evidence="5" type="ORF">DNU06_16395</name>
</gene>